<proteinExistence type="predicted"/>
<feature type="signal peptide" evidence="1">
    <location>
        <begin position="1"/>
        <end position="27"/>
    </location>
</feature>
<comment type="caution">
    <text evidence="2">The sequence shown here is derived from an EMBL/GenBank/DDBJ whole genome shotgun (WGS) entry which is preliminary data.</text>
</comment>
<protein>
    <recommendedName>
        <fullName evidence="4">SH3 domain-containing protein</fullName>
    </recommendedName>
</protein>
<dbReference type="EMBL" id="SNXZ01000002">
    <property type="protein sequence ID" value="TDQ01423.1"/>
    <property type="molecule type" value="Genomic_DNA"/>
</dbReference>
<evidence type="ECO:0000313" key="3">
    <source>
        <dbReference type="Proteomes" id="UP000295444"/>
    </source>
</evidence>
<feature type="chain" id="PRO_5020916331" description="SH3 domain-containing protein" evidence="1">
    <location>
        <begin position="28"/>
        <end position="110"/>
    </location>
</feature>
<dbReference type="RefSeq" id="WP_133850006.1">
    <property type="nucleotide sequence ID" value="NZ_SNXZ01000002.1"/>
</dbReference>
<gene>
    <name evidence="2" type="ORF">EV186_1021291</name>
</gene>
<organism evidence="2 3">
    <name type="scientific">Labedaea rhizosphaerae</name>
    <dbReference type="NCBI Taxonomy" id="598644"/>
    <lineage>
        <taxon>Bacteria</taxon>
        <taxon>Bacillati</taxon>
        <taxon>Actinomycetota</taxon>
        <taxon>Actinomycetes</taxon>
        <taxon>Pseudonocardiales</taxon>
        <taxon>Pseudonocardiaceae</taxon>
        <taxon>Labedaea</taxon>
    </lineage>
</organism>
<reference evidence="2 3" key="1">
    <citation type="submission" date="2019-03" db="EMBL/GenBank/DDBJ databases">
        <title>Genomic Encyclopedia of Type Strains, Phase IV (KMG-IV): sequencing the most valuable type-strain genomes for metagenomic binning, comparative biology and taxonomic classification.</title>
        <authorList>
            <person name="Goeker M."/>
        </authorList>
    </citation>
    <scope>NUCLEOTIDE SEQUENCE [LARGE SCALE GENOMIC DNA]</scope>
    <source>
        <strain evidence="2 3">DSM 45361</strain>
    </source>
</reference>
<evidence type="ECO:0000313" key="2">
    <source>
        <dbReference type="EMBL" id="TDQ01423.1"/>
    </source>
</evidence>
<dbReference type="OrthoDB" id="4317643at2"/>
<evidence type="ECO:0008006" key="4">
    <source>
        <dbReference type="Google" id="ProtNLM"/>
    </source>
</evidence>
<accession>A0A4R6SIC9</accession>
<keyword evidence="3" id="KW-1185">Reference proteome</keyword>
<sequence length="110" mass="11282">MSALSAVRRVVAVGVATASLAAVTVVAAPAAFAGAEACTIGSVPLTNQNTWVRDAPNWTTSGVMYTTPAGYGFRIVGGPVTDGIGVVWMAGHRNGWIDGWVPAQNLTCYS</sequence>
<dbReference type="AlphaFoldDB" id="A0A4R6SIC9"/>
<name>A0A4R6SIC9_LABRH</name>
<evidence type="ECO:0000256" key="1">
    <source>
        <dbReference type="SAM" id="SignalP"/>
    </source>
</evidence>
<keyword evidence="1" id="KW-0732">Signal</keyword>
<dbReference type="Proteomes" id="UP000295444">
    <property type="component" value="Unassembled WGS sequence"/>
</dbReference>